<dbReference type="EMBL" id="CP114040">
    <property type="protein sequence ID" value="WAS91066.1"/>
    <property type="molecule type" value="Genomic_DNA"/>
</dbReference>
<keyword evidence="4" id="KW-0255">Endonuclease</keyword>
<keyword evidence="2" id="KW-0540">Nuclease</keyword>
<dbReference type="PANTHER" id="PTHR33607">
    <property type="entry name" value="ENDONUCLEASE-1"/>
    <property type="match status" value="1"/>
</dbReference>
<evidence type="ECO:0000256" key="2">
    <source>
        <dbReference type="ARBA" id="ARBA00022722"/>
    </source>
</evidence>
<comment type="similarity">
    <text evidence="1">Belongs to the EndA/NucM nuclease family.</text>
</comment>
<dbReference type="InterPro" id="IPR043504">
    <property type="entry name" value="Peptidase_S1_PA_chymotrypsin"/>
</dbReference>
<name>A0ABY7GVU3_9BACT</name>
<reference evidence="4" key="1">
    <citation type="submission" date="2022-11" db="EMBL/GenBank/DDBJ databases">
        <title>Minimal conservation of predation-associated metabolite biosynthetic gene clusters underscores biosynthetic potential of Myxococcota including descriptions for ten novel species: Archangium lansinium sp. nov., Myxococcus landrumus sp. nov., Nannocystis bai.</title>
        <authorList>
            <person name="Ahearne A."/>
            <person name="Stevens C."/>
            <person name="Dowd S."/>
        </authorList>
    </citation>
    <scope>NUCLEOTIDE SEQUENCE</scope>
    <source>
        <strain evidence="4">Fl3</strain>
    </source>
</reference>
<dbReference type="Pfam" id="PF04231">
    <property type="entry name" value="Endonuclease_1"/>
    <property type="match status" value="1"/>
</dbReference>
<gene>
    <name evidence="4" type="ORF">O0S08_33175</name>
</gene>
<keyword evidence="5" id="KW-1185">Reference proteome</keyword>
<dbReference type="RefSeq" id="WP_269033430.1">
    <property type="nucleotide sequence ID" value="NZ_CP114040.1"/>
</dbReference>
<dbReference type="PANTHER" id="PTHR33607:SF2">
    <property type="entry name" value="ENDONUCLEASE-1"/>
    <property type="match status" value="1"/>
</dbReference>
<accession>A0ABY7GVU3</accession>
<sequence>MTDLAEQRLRGVLTALPDGRALQERWKALRSAGITEVTESQSLHELARPLADPDMLERILGRNDLIDIRFFHRMHQAARAVCRVQLAGGGAGTGWLLSPRLLITNNHVLPSAREAADAAVEFAVDARDDAGRRFKLDPSRFFSTSREEDLDYTVVAVREADEPELAAFGYLLTAPELVPTLALGEPLNIIQHPDGEHKQYAIRENELVAALTNFLHYRTDTNPGSSGSPVFNNQWQVVALHHSGVPRRVNGRIVNRQGKPWTSDMGDKAIDWIANEGVRIDAILRDLRQRASGAERDLLGDLGKFSEIADLHVDTRPPPRTDDAIAVGSPGPSQPADPRIAAPVAVATPQLVAAPATGDGLTSIVIPLHIQLSVGAPQTIAPTSPAPAPRALVPREAGLRAALERLDRITADNYYDRVQDQAARDRYYQDIDPEADGGALHDALSDLLRRTHERVLSYKEARLQYLYPIVDLVRDGRRLFLRSLYSADEYDDTREFVREEFAATERFEAAREALRAREAGMSAEALTRELDLLEASAGFNCEHVVPQSWFAKKSPMVADLHHLFTCDQRCNSRRGNFPLTDFADFPAEDDRERCGLQRGQRFEPRHGKAAAARATLYFLVRYPGSISSERYSRSDIGALKRWSTAASPDEWERRRNAEVARVQGVRNPFIDFPEWVARVDFSRGLGS</sequence>
<dbReference type="Gene3D" id="2.40.10.10">
    <property type="entry name" value="Trypsin-like serine proteases"/>
    <property type="match status" value="2"/>
</dbReference>
<dbReference type="InterPro" id="IPR044925">
    <property type="entry name" value="His-Me_finger_sf"/>
</dbReference>
<dbReference type="InterPro" id="IPR007346">
    <property type="entry name" value="Endonuclease-I"/>
</dbReference>
<evidence type="ECO:0000256" key="1">
    <source>
        <dbReference type="ARBA" id="ARBA00006429"/>
    </source>
</evidence>
<evidence type="ECO:0000256" key="3">
    <source>
        <dbReference type="ARBA" id="ARBA00022801"/>
    </source>
</evidence>
<evidence type="ECO:0000313" key="5">
    <source>
        <dbReference type="Proteomes" id="UP001164459"/>
    </source>
</evidence>
<dbReference type="GO" id="GO:0004519">
    <property type="term" value="F:endonuclease activity"/>
    <property type="evidence" value="ECO:0007669"/>
    <property type="project" value="UniProtKB-KW"/>
</dbReference>
<dbReference type="Pfam" id="PF13365">
    <property type="entry name" value="Trypsin_2"/>
    <property type="match status" value="1"/>
</dbReference>
<protein>
    <submittedName>
        <fullName evidence="4">Endonuclease</fullName>
    </submittedName>
</protein>
<dbReference type="InterPro" id="IPR009003">
    <property type="entry name" value="Peptidase_S1_PA"/>
</dbReference>
<dbReference type="SUPFAM" id="SSF54060">
    <property type="entry name" value="His-Me finger endonucleases"/>
    <property type="match status" value="1"/>
</dbReference>
<dbReference type="Proteomes" id="UP001164459">
    <property type="component" value="Chromosome"/>
</dbReference>
<proteinExistence type="inferred from homology"/>
<dbReference type="SUPFAM" id="SSF50494">
    <property type="entry name" value="Trypsin-like serine proteases"/>
    <property type="match status" value="1"/>
</dbReference>
<organism evidence="4 5">
    <name type="scientific">Nannocystis punicea</name>
    <dbReference type="NCBI Taxonomy" id="2995304"/>
    <lineage>
        <taxon>Bacteria</taxon>
        <taxon>Pseudomonadati</taxon>
        <taxon>Myxococcota</taxon>
        <taxon>Polyangia</taxon>
        <taxon>Nannocystales</taxon>
        <taxon>Nannocystaceae</taxon>
        <taxon>Nannocystis</taxon>
    </lineage>
</organism>
<keyword evidence="3" id="KW-0378">Hydrolase</keyword>
<evidence type="ECO:0000313" key="4">
    <source>
        <dbReference type="EMBL" id="WAS91066.1"/>
    </source>
</evidence>